<comment type="caution">
    <text evidence="2">The sequence shown here is derived from an EMBL/GenBank/DDBJ whole genome shotgun (WGS) entry which is preliminary data.</text>
</comment>
<organism evidence="2 3">
    <name type="scientific">Nonomuraea dietziae</name>
    <dbReference type="NCBI Taxonomy" id="65515"/>
    <lineage>
        <taxon>Bacteria</taxon>
        <taxon>Bacillati</taxon>
        <taxon>Actinomycetota</taxon>
        <taxon>Actinomycetes</taxon>
        <taxon>Streptosporangiales</taxon>
        <taxon>Streptosporangiaceae</taxon>
        <taxon>Nonomuraea</taxon>
    </lineage>
</organism>
<reference evidence="2 3" key="1">
    <citation type="submission" date="2020-08" db="EMBL/GenBank/DDBJ databases">
        <title>Sequencing the genomes of 1000 actinobacteria strains.</title>
        <authorList>
            <person name="Klenk H.-P."/>
        </authorList>
    </citation>
    <scope>NUCLEOTIDE SEQUENCE [LARGE SCALE GENOMIC DNA]</scope>
    <source>
        <strain evidence="2 3">DSM 44320</strain>
    </source>
</reference>
<evidence type="ECO:0000256" key="1">
    <source>
        <dbReference type="SAM" id="Phobius"/>
    </source>
</evidence>
<evidence type="ECO:0000313" key="2">
    <source>
        <dbReference type="EMBL" id="MBB3731066.1"/>
    </source>
</evidence>
<evidence type="ECO:0000313" key="3">
    <source>
        <dbReference type="Proteomes" id="UP000579945"/>
    </source>
</evidence>
<keyword evidence="1" id="KW-1133">Transmembrane helix</keyword>
<keyword evidence="1" id="KW-0812">Transmembrane</keyword>
<keyword evidence="3" id="KW-1185">Reference proteome</keyword>
<name>A0A7W5VA94_9ACTN</name>
<proteinExistence type="predicted"/>
<keyword evidence="1" id="KW-0472">Membrane</keyword>
<dbReference type="GeneID" id="95393181"/>
<dbReference type="AlphaFoldDB" id="A0A7W5VA94"/>
<dbReference type="RefSeq" id="WP_183656553.1">
    <property type="nucleotide sequence ID" value="NZ_BAAAXX010000162.1"/>
</dbReference>
<sequence>MPDRQLTTSPVVTLATIVAPIIADRLKPWIRVTPATAAAMVAAGVSSVMIYPLAAPRLYRIADQKCEDPVA</sequence>
<feature type="transmembrane region" description="Helical" evidence="1">
    <location>
        <begin position="35"/>
        <end position="54"/>
    </location>
</feature>
<dbReference type="Proteomes" id="UP000579945">
    <property type="component" value="Unassembled WGS sequence"/>
</dbReference>
<accession>A0A7W5VA94</accession>
<protein>
    <submittedName>
        <fullName evidence="2">Negative regulator of sigma E activity</fullName>
    </submittedName>
</protein>
<dbReference type="EMBL" id="JACIBV010000001">
    <property type="protein sequence ID" value="MBB3731066.1"/>
    <property type="molecule type" value="Genomic_DNA"/>
</dbReference>
<gene>
    <name evidence="2" type="ORF">FHR33_006926</name>
</gene>